<keyword evidence="5" id="KW-0460">Magnesium</keyword>
<dbReference type="PANTHER" id="PTHR46470:SF2">
    <property type="entry name" value="GLYCERALDEHYDE 3-PHOSPHATE PHOSPHATASE"/>
    <property type="match status" value="1"/>
</dbReference>
<evidence type="ECO:0000256" key="4">
    <source>
        <dbReference type="ARBA" id="ARBA00022801"/>
    </source>
</evidence>
<dbReference type="PRINTS" id="PR00413">
    <property type="entry name" value="HADHALOGNASE"/>
</dbReference>
<evidence type="ECO:0000256" key="2">
    <source>
        <dbReference type="ARBA" id="ARBA00007958"/>
    </source>
</evidence>
<name>A0A0H1R6Y6_9EURY</name>
<dbReference type="NCBIfam" id="TIGR01549">
    <property type="entry name" value="HAD-SF-IA-v1"/>
    <property type="match status" value="1"/>
</dbReference>
<dbReference type="Proteomes" id="UP000035301">
    <property type="component" value="Unassembled WGS sequence"/>
</dbReference>
<dbReference type="InterPro" id="IPR051400">
    <property type="entry name" value="HAD-like_hydrolase"/>
</dbReference>
<dbReference type="Gene3D" id="3.40.50.1000">
    <property type="entry name" value="HAD superfamily/HAD-like"/>
    <property type="match status" value="1"/>
</dbReference>
<dbReference type="NCBIfam" id="TIGR01509">
    <property type="entry name" value="HAD-SF-IA-v3"/>
    <property type="match status" value="1"/>
</dbReference>
<dbReference type="GO" id="GO:0044281">
    <property type="term" value="P:small molecule metabolic process"/>
    <property type="evidence" value="ECO:0007669"/>
    <property type="project" value="UniProtKB-ARBA"/>
</dbReference>
<dbReference type="PANTHER" id="PTHR46470">
    <property type="entry name" value="N-ACYLNEURAMINATE-9-PHOSPHATASE"/>
    <property type="match status" value="1"/>
</dbReference>
<evidence type="ECO:0000313" key="7">
    <source>
        <dbReference type="Proteomes" id="UP000035301"/>
    </source>
</evidence>
<comment type="similarity">
    <text evidence="2">Belongs to the HAD-like hydrolase superfamily.</text>
</comment>
<dbReference type="GO" id="GO:0016791">
    <property type="term" value="F:phosphatase activity"/>
    <property type="evidence" value="ECO:0007669"/>
    <property type="project" value="TreeGrafter"/>
</dbReference>
<dbReference type="InterPro" id="IPR023214">
    <property type="entry name" value="HAD_sf"/>
</dbReference>
<dbReference type="SFLD" id="SFLDS00003">
    <property type="entry name" value="Haloacid_Dehalogenase"/>
    <property type="match status" value="1"/>
</dbReference>
<organism evidence="6 7">
    <name type="scientific">Methanoculleus sediminis</name>
    <dbReference type="NCBI Taxonomy" id="1550566"/>
    <lineage>
        <taxon>Archaea</taxon>
        <taxon>Methanobacteriati</taxon>
        <taxon>Methanobacteriota</taxon>
        <taxon>Stenosarchaea group</taxon>
        <taxon>Methanomicrobia</taxon>
        <taxon>Methanomicrobiales</taxon>
        <taxon>Methanomicrobiaceae</taxon>
        <taxon>Methanoculleus</taxon>
    </lineage>
</organism>
<dbReference type="AlphaFoldDB" id="A0A0H1R6Y6"/>
<dbReference type="SFLD" id="SFLDG01129">
    <property type="entry name" value="C1.5:_HAD__Beta-PGM__Phosphata"/>
    <property type="match status" value="1"/>
</dbReference>
<evidence type="ECO:0000313" key="6">
    <source>
        <dbReference type="EMBL" id="KLK88427.1"/>
    </source>
</evidence>
<dbReference type="SUPFAM" id="SSF56784">
    <property type="entry name" value="HAD-like"/>
    <property type="match status" value="1"/>
</dbReference>
<dbReference type="OrthoDB" id="27736at2157"/>
<keyword evidence="3" id="KW-0479">Metal-binding</keyword>
<dbReference type="PATRIC" id="fig|1550566.3.peg.1126"/>
<keyword evidence="4 6" id="KW-0378">Hydrolase</keyword>
<keyword evidence="7" id="KW-1185">Reference proteome</keyword>
<protein>
    <submittedName>
        <fullName evidence="6">HAD family hydrolase</fullName>
    </submittedName>
</protein>
<dbReference type="GO" id="GO:0046872">
    <property type="term" value="F:metal ion binding"/>
    <property type="evidence" value="ECO:0007669"/>
    <property type="project" value="UniProtKB-KW"/>
</dbReference>
<evidence type="ECO:0000256" key="1">
    <source>
        <dbReference type="ARBA" id="ARBA00001946"/>
    </source>
</evidence>
<dbReference type="Gene3D" id="1.20.120.1600">
    <property type="match status" value="1"/>
</dbReference>
<evidence type="ECO:0000256" key="5">
    <source>
        <dbReference type="ARBA" id="ARBA00022842"/>
    </source>
</evidence>
<evidence type="ECO:0000256" key="3">
    <source>
        <dbReference type="ARBA" id="ARBA00022723"/>
    </source>
</evidence>
<dbReference type="InterPro" id="IPR006439">
    <property type="entry name" value="HAD-SF_hydro_IA"/>
</dbReference>
<dbReference type="Pfam" id="PF00702">
    <property type="entry name" value="Hydrolase"/>
    <property type="match status" value="1"/>
</dbReference>
<reference evidence="6 7" key="1">
    <citation type="journal article" date="2015" name="Int. J. Syst. Evol. Microbiol.">
        <title>Methanoculleus sediminis sp. nov., a methanogen from sediments near a submarine mud volcano.</title>
        <authorList>
            <person name="Chen S.C."/>
            <person name="Chen M.F."/>
            <person name="Lai M.C."/>
            <person name="Weng C.Y."/>
            <person name="Wu S.Y."/>
            <person name="Lin S."/>
            <person name="Yang T.F."/>
            <person name="Chen P.C."/>
        </authorList>
    </citation>
    <scope>NUCLEOTIDE SEQUENCE [LARGE SCALE GENOMIC DNA]</scope>
    <source>
        <strain evidence="6 7">S3Fa</strain>
    </source>
</reference>
<proteinExistence type="inferred from homology"/>
<sequence length="220" mass="25081">MSRRDPPVTGVLFDCYGTLIDILTDERDIETYRCLSRWLIYQGVRIAPEDLQGLYTCRVREAIERTAEPYPEVRVEEVFAGICVEHAVWEIDPKRLGIESARAFRAASLRRLGVIEKSRRLLDLFGAKKTGVVSNGQRVFSEREMRALGLYDRLGFAVFSSDLGYQKPDARIYAAALERMGVSAPEVLFIGDNAENDVDAPRRFGMQALHVEEAWERYDI</sequence>
<comment type="caution">
    <text evidence="6">The sequence shown here is derived from an EMBL/GenBank/DDBJ whole genome shotgun (WGS) entry which is preliminary data.</text>
</comment>
<dbReference type="STRING" id="1550566.SZ63_05245"/>
<gene>
    <name evidence="6" type="ORF">SZ63_05245</name>
</gene>
<dbReference type="EMBL" id="JXOJ01000002">
    <property type="protein sequence ID" value="KLK88427.1"/>
    <property type="molecule type" value="Genomic_DNA"/>
</dbReference>
<accession>A0A0H1R6Y6</accession>
<dbReference type="RefSeq" id="WP_048182239.1">
    <property type="nucleotide sequence ID" value="NZ_JXOJ01000002.1"/>
</dbReference>
<dbReference type="InterPro" id="IPR036412">
    <property type="entry name" value="HAD-like_sf"/>
</dbReference>
<comment type="cofactor">
    <cofactor evidence="1">
        <name>Mg(2+)</name>
        <dbReference type="ChEBI" id="CHEBI:18420"/>
    </cofactor>
</comment>